<dbReference type="SUPFAM" id="SSF53639">
    <property type="entry name" value="AraD/HMP-PK domain-like"/>
    <property type="match status" value="1"/>
</dbReference>
<dbReference type="RefSeq" id="WP_380697615.1">
    <property type="nucleotide sequence ID" value="NZ_JBHRYR010000004.1"/>
</dbReference>
<dbReference type="PANTHER" id="PTHR22789">
    <property type="entry name" value="FUCULOSE PHOSPHATE ALDOLASE"/>
    <property type="match status" value="1"/>
</dbReference>
<dbReference type="PANTHER" id="PTHR22789:SF0">
    <property type="entry name" value="3-OXO-TETRONATE 4-PHOSPHATE DECARBOXYLASE-RELATED"/>
    <property type="match status" value="1"/>
</dbReference>
<comment type="similarity">
    <text evidence="6">Belongs to the aldolase class II family. MtnB subfamily.</text>
</comment>
<dbReference type="GO" id="GO:0046570">
    <property type="term" value="F:methylthioribulose 1-phosphate dehydratase activity"/>
    <property type="evidence" value="ECO:0007669"/>
    <property type="project" value="UniProtKB-EC"/>
</dbReference>
<accession>A0ABV8A039</accession>
<comment type="pathway">
    <text evidence="6">Amino-acid biosynthesis; L-methionine biosynthesis via salvage pathway; L-methionine from S-methyl-5-thio-alpha-D-ribose 1-phosphate: step 2/6.</text>
</comment>
<dbReference type="Pfam" id="PF00596">
    <property type="entry name" value="Aldolase_II"/>
    <property type="match status" value="1"/>
</dbReference>
<proteinExistence type="inferred from homology"/>
<comment type="caution">
    <text evidence="8">The sequence shown here is derived from an EMBL/GenBank/DDBJ whole genome shotgun (WGS) entry which is preliminary data.</text>
</comment>
<dbReference type="EMBL" id="JBHRYR010000004">
    <property type="protein sequence ID" value="MFC3853895.1"/>
    <property type="molecule type" value="Genomic_DNA"/>
</dbReference>
<dbReference type="Gene3D" id="3.40.225.10">
    <property type="entry name" value="Class II aldolase/adducin N-terminal domain"/>
    <property type="match status" value="1"/>
</dbReference>
<evidence type="ECO:0000256" key="1">
    <source>
        <dbReference type="ARBA" id="ARBA00022605"/>
    </source>
</evidence>
<comment type="cofactor">
    <cofactor evidence="6">
        <name>Zn(2+)</name>
        <dbReference type="ChEBI" id="CHEBI:29105"/>
    </cofactor>
    <text evidence="6">Binds 1 zinc ion per subunit.</text>
</comment>
<evidence type="ECO:0000256" key="6">
    <source>
        <dbReference type="HAMAP-Rule" id="MF_01677"/>
    </source>
</evidence>
<dbReference type="InterPro" id="IPR036409">
    <property type="entry name" value="Aldolase_II/adducin_N_sf"/>
</dbReference>
<keyword evidence="3 6" id="KW-0862">Zinc</keyword>
<dbReference type="InterPro" id="IPR001303">
    <property type="entry name" value="Aldolase_II/adducin_N"/>
</dbReference>
<keyword evidence="1 6" id="KW-0028">Amino-acid biosynthesis</keyword>
<evidence type="ECO:0000259" key="7">
    <source>
        <dbReference type="SMART" id="SM01007"/>
    </source>
</evidence>
<dbReference type="SMART" id="SM01007">
    <property type="entry name" value="Aldolase_II"/>
    <property type="match status" value="1"/>
</dbReference>
<reference evidence="9" key="1">
    <citation type="journal article" date="2019" name="Int. J. Syst. Evol. Microbiol.">
        <title>The Global Catalogue of Microorganisms (GCM) 10K type strain sequencing project: providing services to taxonomists for standard genome sequencing and annotation.</title>
        <authorList>
            <consortium name="The Broad Institute Genomics Platform"/>
            <consortium name="The Broad Institute Genome Sequencing Center for Infectious Disease"/>
            <person name="Wu L."/>
            <person name="Ma J."/>
        </authorList>
    </citation>
    <scope>NUCLEOTIDE SEQUENCE [LARGE SCALE GENOMIC DNA]</scope>
    <source>
        <strain evidence="9">IBRC 10765</strain>
    </source>
</reference>
<dbReference type="Proteomes" id="UP001595617">
    <property type="component" value="Unassembled WGS sequence"/>
</dbReference>
<evidence type="ECO:0000313" key="8">
    <source>
        <dbReference type="EMBL" id="MFC3853895.1"/>
    </source>
</evidence>
<comment type="catalytic activity">
    <reaction evidence="6">
        <text>5-(methylsulfanyl)-D-ribulose 1-phosphate = 5-methylsulfanyl-2,3-dioxopentyl phosphate + H2O</text>
        <dbReference type="Rhea" id="RHEA:15549"/>
        <dbReference type="ChEBI" id="CHEBI:15377"/>
        <dbReference type="ChEBI" id="CHEBI:58548"/>
        <dbReference type="ChEBI" id="CHEBI:58828"/>
        <dbReference type="EC" id="4.2.1.109"/>
    </reaction>
</comment>
<comment type="function">
    <text evidence="6">Catalyzes the dehydration of methylthioribulose-1-phosphate (MTRu-1-P) into 2,3-diketo-5-methylthiopentyl-1-phosphate (DK-MTP-1-P).</text>
</comment>
<name>A0ABV8A039_9GAMM</name>
<keyword evidence="4 6" id="KW-0486">Methionine biosynthesis</keyword>
<keyword evidence="9" id="KW-1185">Reference proteome</keyword>
<gene>
    <name evidence="6 8" type="primary">mtnB</name>
    <name evidence="8" type="ORF">ACFOOG_13705</name>
</gene>
<dbReference type="InterPro" id="IPR017714">
    <property type="entry name" value="MethylthioRu-1-P_deHdtase_MtnB"/>
</dbReference>
<sequence length="196" mass="21263">MMNMQSELLDAITWAASRGWAPATGGNFSARTAQGYLITASGKDKTRLQEEDLLLCDPYGLVIDGMGLPSAESELHAALYRLDARIGCVLHTHSVASTVLSRRHPNGIEFTGFEMQKALQGNKTHAATVLLPVVPNAQDMTELAASVTAGWPMPWGFLVAGHGLYALGDDIASCRRHLEAIEFLLACVLEEERWQA</sequence>
<dbReference type="HAMAP" id="MF_01677">
    <property type="entry name" value="Salvage_MtnB"/>
    <property type="match status" value="1"/>
</dbReference>
<feature type="binding site" evidence="6">
    <location>
        <position position="93"/>
    </location>
    <ligand>
        <name>Zn(2+)</name>
        <dbReference type="ChEBI" id="CHEBI:29105"/>
    </ligand>
</feature>
<dbReference type="NCBIfam" id="TIGR03328">
    <property type="entry name" value="salvage_mtnB"/>
    <property type="match status" value="1"/>
</dbReference>
<feature type="binding site" evidence="6">
    <location>
        <position position="91"/>
    </location>
    <ligand>
        <name>Zn(2+)</name>
        <dbReference type="ChEBI" id="CHEBI:29105"/>
    </ligand>
</feature>
<keyword evidence="5 6" id="KW-0456">Lyase</keyword>
<evidence type="ECO:0000313" key="9">
    <source>
        <dbReference type="Proteomes" id="UP001595617"/>
    </source>
</evidence>
<dbReference type="EC" id="4.2.1.109" evidence="6"/>
<dbReference type="InterPro" id="IPR050197">
    <property type="entry name" value="Aldolase_class_II_sugar_metab"/>
</dbReference>
<protein>
    <recommendedName>
        <fullName evidence="6">Methylthioribulose-1-phosphate dehydratase</fullName>
        <shortName evidence="6">MTRu-1-P dehydratase</shortName>
        <ecNumber evidence="6">4.2.1.109</ecNumber>
    </recommendedName>
</protein>
<organism evidence="8 9">
    <name type="scientific">Saccharospirillum mangrovi</name>
    <dbReference type="NCBI Taxonomy" id="2161747"/>
    <lineage>
        <taxon>Bacteria</taxon>
        <taxon>Pseudomonadati</taxon>
        <taxon>Pseudomonadota</taxon>
        <taxon>Gammaproteobacteria</taxon>
        <taxon>Oceanospirillales</taxon>
        <taxon>Saccharospirillaceae</taxon>
        <taxon>Saccharospirillum</taxon>
    </lineage>
</organism>
<feature type="domain" description="Class II aldolase/adducin N-terminal" evidence="7">
    <location>
        <begin position="6"/>
        <end position="189"/>
    </location>
</feature>
<evidence type="ECO:0000256" key="2">
    <source>
        <dbReference type="ARBA" id="ARBA00022723"/>
    </source>
</evidence>
<keyword evidence="2 6" id="KW-0479">Metal-binding</keyword>
<evidence type="ECO:0000256" key="4">
    <source>
        <dbReference type="ARBA" id="ARBA00023167"/>
    </source>
</evidence>
<evidence type="ECO:0000256" key="5">
    <source>
        <dbReference type="ARBA" id="ARBA00023239"/>
    </source>
</evidence>
<evidence type="ECO:0000256" key="3">
    <source>
        <dbReference type="ARBA" id="ARBA00022833"/>
    </source>
</evidence>